<dbReference type="PANTHER" id="PTHR19857">
    <property type="entry name" value="MITOCHONDRIAL DIVISION PROTEIN 1-RELATED"/>
    <property type="match status" value="1"/>
</dbReference>
<keyword evidence="3 7" id="KW-0853">WD repeat</keyword>
<accession>A0A836XNE3</accession>
<evidence type="ECO:0000256" key="2">
    <source>
        <dbReference type="ARBA" id="ARBA00022490"/>
    </source>
</evidence>
<dbReference type="SUPFAM" id="SSF50978">
    <property type="entry name" value="WD40 repeat-like"/>
    <property type="match status" value="1"/>
</dbReference>
<dbReference type="FunFam" id="2.130.10.10:FF:000074">
    <property type="entry name" value="Angio-associated migratory cell protein-like protein"/>
    <property type="match status" value="1"/>
</dbReference>
<name>A0A836XNE3_VESGE</name>
<dbReference type="InterPro" id="IPR001680">
    <property type="entry name" value="WD40_rpt"/>
</dbReference>
<keyword evidence="2" id="KW-0963">Cytoplasm</keyword>
<dbReference type="Gene3D" id="2.130.10.10">
    <property type="entry name" value="YVTN repeat-like/Quinoprotein amine dehydrogenase"/>
    <property type="match status" value="1"/>
</dbReference>
<comment type="subcellular location">
    <subcellularLocation>
        <location evidence="1">Cytoplasm</location>
    </subcellularLocation>
</comment>
<evidence type="ECO:0000256" key="4">
    <source>
        <dbReference type="ARBA" id="ARBA00022737"/>
    </source>
</evidence>
<sequence length="401" mass="44082">MKRDTVSPSPDAISQIDEEDFIYNEDVIEVIDSDTLNDEEAMEKDPEKGDASFVFIGHKSGCSVFCGSLSKAGKFAVTGGEEDKAYVWDTTSGEIILNCTGHKDSVIFAEFNFDETYLATGDMSGVIQLWRLSDKCSVWNYNMGDTTWMKWHMAANVLIAGSVDGEVFMWKVPDGDCKVLQGYGYRAEAGVILPDGKRLTVGYEDGTIRVFDLKTNTMLSCIPSNIGHTATITALDCYLDNNLILSAAVDGKTILSMSHTGKIISILQDLNSEQETDMKDSDSNWIETVAFCKDPAFQVAATGSLNGEIFIWDISKQVLRHKIEQESGISKVLWRGTTSLLFSGGLDGTLRCFDARSGQCLQLLTGHSEDILDLYIAEEGQIVLTTSDDSTARIFNIANLF</sequence>
<dbReference type="AlphaFoldDB" id="A0A836XNE3"/>
<evidence type="ECO:0000256" key="5">
    <source>
        <dbReference type="ARBA" id="ARBA00059273"/>
    </source>
</evidence>
<gene>
    <name evidence="8" type="ORF">HZH68_003985</name>
</gene>
<evidence type="ECO:0000313" key="8">
    <source>
        <dbReference type="EMBL" id="KAF7409604.1"/>
    </source>
</evidence>
<dbReference type="PANTHER" id="PTHR19857:SF8">
    <property type="entry name" value="ANGIO-ASSOCIATED MIGRATORY CELL PROTEIN"/>
    <property type="match status" value="1"/>
</dbReference>
<dbReference type="Proteomes" id="UP000617340">
    <property type="component" value="Unassembled WGS sequence"/>
</dbReference>
<dbReference type="Pfam" id="PF00400">
    <property type="entry name" value="WD40"/>
    <property type="match status" value="6"/>
</dbReference>
<protein>
    <recommendedName>
        <fullName evidence="6">Angio-associated migratory cell protein</fullName>
    </recommendedName>
</protein>
<feature type="repeat" description="WD" evidence="7">
    <location>
        <begin position="364"/>
        <end position="401"/>
    </location>
</feature>
<keyword evidence="4" id="KW-0677">Repeat</keyword>
<evidence type="ECO:0000256" key="6">
    <source>
        <dbReference type="ARBA" id="ARBA00072425"/>
    </source>
</evidence>
<organism evidence="8 9">
    <name type="scientific">Vespula germanica</name>
    <name type="common">German yellow jacket</name>
    <name type="synonym">Paravespula germanica</name>
    <dbReference type="NCBI Taxonomy" id="30212"/>
    <lineage>
        <taxon>Eukaryota</taxon>
        <taxon>Metazoa</taxon>
        <taxon>Ecdysozoa</taxon>
        <taxon>Arthropoda</taxon>
        <taxon>Hexapoda</taxon>
        <taxon>Insecta</taxon>
        <taxon>Pterygota</taxon>
        <taxon>Neoptera</taxon>
        <taxon>Endopterygota</taxon>
        <taxon>Hymenoptera</taxon>
        <taxon>Apocrita</taxon>
        <taxon>Aculeata</taxon>
        <taxon>Vespoidea</taxon>
        <taxon>Vespidae</taxon>
        <taxon>Vespinae</taxon>
        <taxon>Vespula</taxon>
    </lineage>
</organism>
<dbReference type="InterPro" id="IPR051179">
    <property type="entry name" value="WD_repeat_multifunction"/>
</dbReference>
<comment type="function">
    <text evidence="5">Plays a role in angiogenesis and cell migration. In smooth muscle cell migration, may act through the RhoA pathway.</text>
</comment>
<dbReference type="InterPro" id="IPR036322">
    <property type="entry name" value="WD40_repeat_dom_sf"/>
</dbReference>
<keyword evidence="9" id="KW-1185">Reference proteome</keyword>
<dbReference type="CDD" id="cd00200">
    <property type="entry name" value="WD40"/>
    <property type="match status" value="1"/>
</dbReference>
<dbReference type="PROSITE" id="PS50082">
    <property type="entry name" value="WD_REPEATS_2"/>
    <property type="match status" value="2"/>
</dbReference>
<reference evidence="8" key="1">
    <citation type="journal article" date="2020" name="G3 (Bethesda)">
        <title>High-Quality Assemblies for Three Invasive Social Wasps from the &lt;i&gt;Vespula&lt;/i&gt; Genus.</title>
        <authorList>
            <person name="Harrop T.W.R."/>
            <person name="Guhlin J."/>
            <person name="McLaughlin G.M."/>
            <person name="Permina E."/>
            <person name="Stockwell P."/>
            <person name="Gilligan J."/>
            <person name="Le Lec M.F."/>
            <person name="Gruber M.A.M."/>
            <person name="Quinn O."/>
            <person name="Lovegrove M."/>
            <person name="Duncan E.J."/>
            <person name="Remnant E.J."/>
            <person name="Van Eeckhoven J."/>
            <person name="Graham B."/>
            <person name="Knapp R.A."/>
            <person name="Langford K.W."/>
            <person name="Kronenberg Z."/>
            <person name="Press M.O."/>
            <person name="Eacker S.M."/>
            <person name="Wilson-Rankin E.E."/>
            <person name="Purcell J."/>
            <person name="Lester P.J."/>
            <person name="Dearden P.K."/>
        </authorList>
    </citation>
    <scope>NUCLEOTIDE SEQUENCE</scope>
    <source>
        <strain evidence="8">Linc-1</strain>
    </source>
</reference>
<dbReference type="SMART" id="SM00320">
    <property type="entry name" value="WD40"/>
    <property type="match status" value="8"/>
</dbReference>
<evidence type="ECO:0000256" key="7">
    <source>
        <dbReference type="PROSITE-ProRule" id="PRU00221"/>
    </source>
</evidence>
<evidence type="ECO:0000256" key="3">
    <source>
        <dbReference type="ARBA" id="ARBA00022574"/>
    </source>
</evidence>
<evidence type="ECO:0000313" key="9">
    <source>
        <dbReference type="Proteomes" id="UP000617340"/>
    </source>
</evidence>
<proteinExistence type="predicted"/>
<comment type="caution">
    <text evidence="8">The sequence shown here is derived from an EMBL/GenBank/DDBJ whole genome shotgun (WGS) entry which is preliminary data.</text>
</comment>
<evidence type="ECO:0000256" key="1">
    <source>
        <dbReference type="ARBA" id="ARBA00004496"/>
    </source>
</evidence>
<dbReference type="InterPro" id="IPR015943">
    <property type="entry name" value="WD40/YVTN_repeat-like_dom_sf"/>
</dbReference>
<dbReference type="EMBL" id="JACSDZ010000003">
    <property type="protein sequence ID" value="KAF7409604.1"/>
    <property type="molecule type" value="Genomic_DNA"/>
</dbReference>
<dbReference type="GO" id="GO:0005737">
    <property type="term" value="C:cytoplasm"/>
    <property type="evidence" value="ECO:0007669"/>
    <property type="project" value="UniProtKB-SubCell"/>
</dbReference>
<dbReference type="PROSITE" id="PS50294">
    <property type="entry name" value="WD_REPEATS_REGION"/>
    <property type="match status" value="1"/>
</dbReference>
<feature type="repeat" description="WD" evidence="7">
    <location>
        <begin position="99"/>
        <end position="133"/>
    </location>
</feature>